<organism evidence="10 11">
    <name type="scientific">Companilactobacillus versmoldensis DSM 14857 = KCTC 3814</name>
    <dbReference type="NCBI Taxonomy" id="1423815"/>
    <lineage>
        <taxon>Bacteria</taxon>
        <taxon>Bacillati</taxon>
        <taxon>Bacillota</taxon>
        <taxon>Bacilli</taxon>
        <taxon>Lactobacillales</taxon>
        <taxon>Lactobacillaceae</taxon>
        <taxon>Companilactobacillus</taxon>
    </lineage>
</organism>
<reference evidence="10 11" key="1">
    <citation type="journal article" date="2015" name="Genome Announc.">
        <title>Expanding the biotechnology potential of lactobacilli through comparative genomics of 213 strains and associated genera.</title>
        <authorList>
            <person name="Sun Z."/>
            <person name="Harris H.M."/>
            <person name="McCann A."/>
            <person name="Guo C."/>
            <person name="Argimon S."/>
            <person name="Zhang W."/>
            <person name="Yang X."/>
            <person name="Jeffery I.B."/>
            <person name="Cooney J.C."/>
            <person name="Kagawa T.F."/>
            <person name="Liu W."/>
            <person name="Song Y."/>
            <person name="Salvetti E."/>
            <person name="Wrobel A."/>
            <person name="Rasinkangas P."/>
            <person name="Parkhill J."/>
            <person name="Rea M.C."/>
            <person name="O'Sullivan O."/>
            <person name="Ritari J."/>
            <person name="Douillard F.P."/>
            <person name="Paul Ross R."/>
            <person name="Yang R."/>
            <person name="Briner A.E."/>
            <person name="Felis G.E."/>
            <person name="de Vos W.M."/>
            <person name="Barrangou R."/>
            <person name="Klaenhammer T.R."/>
            <person name="Caufield P.W."/>
            <person name="Cui Y."/>
            <person name="Zhang H."/>
            <person name="O'Toole P.W."/>
        </authorList>
    </citation>
    <scope>NUCLEOTIDE SEQUENCE [LARGE SCALE GENOMIC DNA]</scope>
    <source>
        <strain evidence="10 11">DSM 14857</strain>
    </source>
</reference>
<name>A0A0R1SND2_9LACO</name>
<dbReference type="Gene3D" id="3.30.160.40">
    <property type="entry name" value="Porphobilinogen deaminase, C-terminal domain"/>
    <property type="match status" value="1"/>
</dbReference>
<evidence type="ECO:0000259" key="8">
    <source>
        <dbReference type="Pfam" id="PF01379"/>
    </source>
</evidence>
<dbReference type="STRING" id="1423815.FC27_GL000960"/>
<comment type="catalytic activity">
    <reaction evidence="6 7">
        <text>4 porphobilinogen + H2O = hydroxymethylbilane + 4 NH4(+)</text>
        <dbReference type="Rhea" id="RHEA:13185"/>
        <dbReference type="ChEBI" id="CHEBI:15377"/>
        <dbReference type="ChEBI" id="CHEBI:28938"/>
        <dbReference type="ChEBI" id="CHEBI:57845"/>
        <dbReference type="ChEBI" id="CHEBI:58126"/>
        <dbReference type="EC" id="2.5.1.61"/>
    </reaction>
</comment>
<keyword evidence="4 7" id="KW-0808">Transferase</keyword>
<dbReference type="PATRIC" id="fig|1423815.3.peg.980"/>
<sequence>MEKTIKVGTRKSKLAVCQTELAIQMLQEKYPDKQFELCYITTEGDTNHSTDIKMIGGKGLFVKEIEQSLLDGKIDIAVHSLKDLLPQTPTGLVLSGIPKRASAFDCLITVKPLNDLADLPKGAKIGTSSIRRTAQLHHLRPDIEVVPIRGNLDTRIRKIADLNLFGIMVAESGLKRLNADTGDYYRFSLSDQILPASGQGALALESRADDDYINGIIHSIDDQDTRVSVRLELQLLAAFGGSCNFPVGSYAHVDGSTVTLHAMISSYDGQDWYEKTVSQAVDSAGNLGNEVASQLLNAGANKIIEEIEGSNTND</sequence>
<feature type="modified residue" description="S-(dipyrrolylmethanemethyl)cysteine" evidence="7">
    <location>
        <position position="243"/>
    </location>
</feature>
<dbReference type="InterPro" id="IPR022418">
    <property type="entry name" value="Porphobilinogen_deaminase_C"/>
</dbReference>
<keyword evidence="5 7" id="KW-0627">Porphyrin biosynthesis</keyword>
<dbReference type="FunFam" id="3.40.190.10:FF:000005">
    <property type="entry name" value="Porphobilinogen deaminase"/>
    <property type="match status" value="1"/>
</dbReference>
<comment type="subunit">
    <text evidence="3 7">Monomer.</text>
</comment>
<comment type="cofactor">
    <cofactor evidence="7">
        <name>dipyrromethane</name>
        <dbReference type="ChEBI" id="CHEBI:60342"/>
    </cofactor>
    <text evidence="7">Binds 1 dipyrromethane group covalently.</text>
</comment>
<evidence type="ECO:0000256" key="1">
    <source>
        <dbReference type="ARBA" id="ARBA00002869"/>
    </source>
</evidence>
<dbReference type="EMBL" id="AZFA01000002">
    <property type="protein sequence ID" value="KRL68218.1"/>
    <property type="molecule type" value="Genomic_DNA"/>
</dbReference>
<dbReference type="SUPFAM" id="SSF54782">
    <property type="entry name" value="Porphobilinogen deaminase (hydroxymethylbilane synthase), C-terminal domain"/>
    <property type="match status" value="1"/>
</dbReference>
<evidence type="ECO:0000256" key="2">
    <source>
        <dbReference type="ARBA" id="ARBA00005638"/>
    </source>
</evidence>
<accession>A0A0R1SND2</accession>
<evidence type="ECO:0000256" key="6">
    <source>
        <dbReference type="ARBA" id="ARBA00048169"/>
    </source>
</evidence>
<dbReference type="SUPFAM" id="SSF53850">
    <property type="entry name" value="Periplasmic binding protein-like II"/>
    <property type="match status" value="1"/>
</dbReference>
<dbReference type="GO" id="GO:0005737">
    <property type="term" value="C:cytoplasm"/>
    <property type="evidence" value="ECO:0007669"/>
    <property type="project" value="UniProtKB-UniRule"/>
</dbReference>
<protein>
    <recommendedName>
        <fullName evidence="7">Porphobilinogen deaminase</fullName>
        <shortName evidence="7">PBG</shortName>
        <ecNumber evidence="7">2.5.1.61</ecNumber>
    </recommendedName>
    <alternativeName>
        <fullName evidence="7">Hydroxymethylbilane synthase</fullName>
        <shortName evidence="7">HMBS</shortName>
    </alternativeName>
    <alternativeName>
        <fullName evidence="7">Pre-uroporphyrinogen synthase</fullName>
    </alternativeName>
</protein>
<dbReference type="NCBIfam" id="TIGR00212">
    <property type="entry name" value="hemC"/>
    <property type="match status" value="1"/>
</dbReference>
<dbReference type="AlphaFoldDB" id="A0A0R1SND2"/>
<comment type="function">
    <text evidence="1 7">Tetrapolymerization of the monopyrrole PBG into the hydroxymethylbilane pre-uroporphyrinogen in several discrete steps.</text>
</comment>
<dbReference type="EC" id="2.5.1.61" evidence="7"/>
<gene>
    <name evidence="7" type="primary">hemC</name>
    <name evidence="10" type="ORF">FC27_GL000960</name>
</gene>
<proteinExistence type="inferred from homology"/>
<dbReference type="eggNOG" id="COG0181">
    <property type="taxonomic scope" value="Bacteria"/>
</dbReference>
<evidence type="ECO:0000256" key="5">
    <source>
        <dbReference type="ARBA" id="ARBA00023244"/>
    </source>
</evidence>
<evidence type="ECO:0000256" key="3">
    <source>
        <dbReference type="ARBA" id="ARBA00011245"/>
    </source>
</evidence>
<dbReference type="HAMAP" id="MF_00260">
    <property type="entry name" value="Porphobil_deam"/>
    <property type="match status" value="1"/>
</dbReference>
<dbReference type="GO" id="GO:0006782">
    <property type="term" value="P:protoporphyrinogen IX biosynthetic process"/>
    <property type="evidence" value="ECO:0007669"/>
    <property type="project" value="UniProtKB-UniRule"/>
</dbReference>
<dbReference type="GO" id="GO:0004418">
    <property type="term" value="F:hydroxymethylbilane synthase activity"/>
    <property type="evidence" value="ECO:0007669"/>
    <property type="project" value="UniProtKB-UniRule"/>
</dbReference>
<dbReference type="PANTHER" id="PTHR11557:SF0">
    <property type="entry name" value="PORPHOBILINOGEN DEAMINASE"/>
    <property type="match status" value="1"/>
</dbReference>
<dbReference type="InterPro" id="IPR036803">
    <property type="entry name" value="Porphobilinogen_deaminase_C_sf"/>
</dbReference>
<dbReference type="Pfam" id="PF03900">
    <property type="entry name" value="Porphobil_deamC"/>
    <property type="match status" value="1"/>
</dbReference>
<keyword evidence="11" id="KW-1185">Reference proteome</keyword>
<dbReference type="PIRSF" id="PIRSF001438">
    <property type="entry name" value="4pyrrol_synth_OHMeBilane_synth"/>
    <property type="match status" value="1"/>
</dbReference>
<feature type="domain" description="Porphobilinogen deaminase C-terminal" evidence="9">
    <location>
        <begin position="229"/>
        <end position="297"/>
    </location>
</feature>
<dbReference type="Pfam" id="PF01379">
    <property type="entry name" value="Porphobil_deam"/>
    <property type="match status" value="1"/>
</dbReference>
<evidence type="ECO:0000259" key="9">
    <source>
        <dbReference type="Pfam" id="PF03900"/>
    </source>
</evidence>
<dbReference type="Proteomes" id="UP000051647">
    <property type="component" value="Unassembled WGS sequence"/>
</dbReference>
<evidence type="ECO:0000256" key="7">
    <source>
        <dbReference type="HAMAP-Rule" id="MF_00260"/>
    </source>
</evidence>
<evidence type="ECO:0000313" key="11">
    <source>
        <dbReference type="Proteomes" id="UP000051647"/>
    </source>
</evidence>
<dbReference type="InterPro" id="IPR022417">
    <property type="entry name" value="Porphobilin_deaminase_N"/>
</dbReference>
<dbReference type="InterPro" id="IPR000860">
    <property type="entry name" value="HemC"/>
</dbReference>
<comment type="similarity">
    <text evidence="2 7">Belongs to the HMBS family.</text>
</comment>
<comment type="caution">
    <text evidence="10">The sequence shown here is derived from an EMBL/GenBank/DDBJ whole genome shotgun (WGS) entry which is preliminary data.</text>
</comment>
<feature type="domain" description="Porphobilinogen deaminase N-terminal" evidence="8">
    <location>
        <begin position="5"/>
        <end position="213"/>
    </location>
</feature>
<dbReference type="PANTHER" id="PTHR11557">
    <property type="entry name" value="PORPHOBILINOGEN DEAMINASE"/>
    <property type="match status" value="1"/>
</dbReference>
<dbReference type="PRINTS" id="PR00151">
    <property type="entry name" value="PORPHBDMNASE"/>
</dbReference>
<evidence type="ECO:0000313" key="10">
    <source>
        <dbReference type="EMBL" id="KRL68218.1"/>
    </source>
</evidence>
<evidence type="ECO:0000256" key="4">
    <source>
        <dbReference type="ARBA" id="ARBA00022679"/>
    </source>
</evidence>
<dbReference type="Gene3D" id="3.40.190.10">
    <property type="entry name" value="Periplasmic binding protein-like II"/>
    <property type="match status" value="2"/>
</dbReference>
<dbReference type="OrthoDB" id="9810298at2"/>
<comment type="miscellaneous">
    <text evidence="7">The porphobilinogen subunits are added to the dipyrromethane group.</text>
</comment>
<dbReference type="RefSeq" id="WP_056938061.1">
    <property type="nucleotide sequence ID" value="NZ_AZFA01000002.1"/>
</dbReference>